<proteinExistence type="predicted"/>
<organism evidence="1 2">
    <name type="scientific">Melipona bicolor</name>
    <dbReference type="NCBI Taxonomy" id="60889"/>
    <lineage>
        <taxon>Eukaryota</taxon>
        <taxon>Metazoa</taxon>
        <taxon>Ecdysozoa</taxon>
        <taxon>Arthropoda</taxon>
        <taxon>Hexapoda</taxon>
        <taxon>Insecta</taxon>
        <taxon>Pterygota</taxon>
        <taxon>Neoptera</taxon>
        <taxon>Endopterygota</taxon>
        <taxon>Hymenoptera</taxon>
        <taxon>Apocrita</taxon>
        <taxon>Aculeata</taxon>
        <taxon>Apoidea</taxon>
        <taxon>Anthophila</taxon>
        <taxon>Apidae</taxon>
        <taxon>Melipona</taxon>
    </lineage>
</organism>
<comment type="caution">
    <text evidence="1">The sequence shown here is derived from an EMBL/GenBank/DDBJ whole genome shotgun (WGS) entry which is preliminary data.</text>
</comment>
<sequence length="83" mass="9175">MLKEESWFLQRGLGASKGFNEEERGEIEGKRVGGRWTKGAGSHSAAISGHVIRIKPATRVFLRLDVRIRVPVKRQTTDSGISA</sequence>
<dbReference type="EMBL" id="JAHYIQ010000001">
    <property type="protein sequence ID" value="KAK1135699.1"/>
    <property type="molecule type" value="Genomic_DNA"/>
</dbReference>
<keyword evidence="2" id="KW-1185">Reference proteome</keyword>
<reference evidence="1" key="1">
    <citation type="submission" date="2021-10" db="EMBL/GenBank/DDBJ databases">
        <title>Melipona bicolor Genome sequencing and assembly.</title>
        <authorList>
            <person name="Araujo N.S."/>
            <person name="Arias M.C."/>
        </authorList>
    </citation>
    <scope>NUCLEOTIDE SEQUENCE</scope>
    <source>
        <strain evidence="1">USP_2M_L1-L4_2017</strain>
        <tissue evidence="1">Whole body</tissue>
    </source>
</reference>
<protein>
    <submittedName>
        <fullName evidence="1">Uncharacterized protein</fullName>
    </submittedName>
</protein>
<evidence type="ECO:0000313" key="2">
    <source>
        <dbReference type="Proteomes" id="UP001177670"/>
    </source>
</evidence>
<evidence type="ECO:0000313" key="1">
    <source>
        <dbReference type="EMBL" id="KAK1135699.1"/>
    </source>
</evidence>
<dbReference type="AlphaFoldDB" id="A0AA40GDZ5"/>
<dbReference type="Proteomes" id="UP001177670">
    <property type="component" value="Unassembled WGS sequence"/>
</dbReference>
<gene>
    <name evidence="1" type="ORF">K0M31_000284</name>
</gene>
<name>A0AA40GDZ5_9HYME</name>
<accession>A0AA40GDZ5</accession>